<dbReference type="NCBIfam" id="TIGR01165">
    <property type="entry name" value="cbiN"/>
    <property type="match status" value="1"/>
</dbReference>
<evidence type="ECO:0000256" key="10">
    <source>
        <dbReference type="HAMAP-Rule" id="MF_00330"/>
    </source>
</evidence>
<sequence>MISKRSSWLLIALAAAIVAAPLLLPGIEGEFKGTDDQAASAIAEARPGYEPWFKPLWTPPNGEIQSLLFALQAALGAGVLGYVIGRRHGRSSASDNVSRR</sequence>
<comment type="caution">
    <text evidence="10">Lacks conserved residue(s) required for the propagation of feature annotation.</text>
</comment>
<reference evidence="12" key="1">
    <citation type="journal article" date="2019" name="Int. J. Syst. Evol. Microbiol.">
        <title>The Global Catalogue of Microorganisms (GCM) 10K type strain sequencing project: providing services to taxonomists for standard genome sequencing and annotation.</title>
        <authorList>
            <consortium name="The Broad Institute Genomics Platform"/>
            <consortium name="The Broad Institute Genome Sequencing Center for Infectious Disease"/>
            <person name="Wu L."/>
            <person name="Ma J."/>
        </authorList>
    </citation>
    <scope>NUCLEOTIDE SEQUENCE [LARGE SCALE GENOMIC DNA]</scope>
    <source>
        <strain evidence="12">CGMCC 1.6774</strain>
    </source>
</reference>
<evidence type="ECO:0000256" key="4">
    <source>
        <dbReference type="ARBA" id="ARBA00022573"/>
    </source>
</evidence>
<evidence type="ECO:0000256" key="5">
    <source>
        <dbReference type="ARBA" id="ARBA00022692"/>
    </source>
</evidence>
<keyword evidence="5 10" id="KW-0812">Transmembrane</keyword>
<evidence type="ECO:0000313" key="11">
    <source>
        <dbReference type="EMBL" id="MFD2180648.1"/>
    </source>
</evidence>
<dbReference type="RefSeq" id="WP_378475864.1">
    <property type="nucleotide sequence ID" value="NZ_JBHUIW010000001.1"/>
</dbReference>
<dbReference type="PANTHER" id="PTHR38662:SF1">
    <property type="entry name" value="COBALT TRANSPORT PROTEIN CBIN"/>
    <property type="match status" value="1"/>
</dbReference>
<evidence type="ECO:0000256" key="1">
    <source>
        <dbReference type="ARBA" id="ARBA00022426"/>
    </source>
</evidence>
<gene>
    <name evidence="10" type="primary">cbiN</name>
    <name evidence="11" type="ORF">ACFSOX_00645</name>
</gene>
<keyword evidence="4 10" id="KW-0169">Cobalamin biosynthesis</keyword>
<organism evidence="11 12">
    <name type="scientific">Rhodoplanes azumiensis</name>
    <dbReference type="NCBI Taxonomy" id="1897628"/>
    <lineage>
        <taxon>Bacteria</taxon>
        <taxon>Pseudomonadati</taxon>
        <taxon>Pseudomonadota</taxon>
        <taxon>Alphaproteobacteria</taxon>
        <taxon>Hyphomicrobiales</taxon>
        <taxon>Nitrobacteraceae</taxon>
        <taxon>Rhodoplanes</taxon>
    </lineage>
</organism>
<evidence type="ECO:0000256" key="6">
    <source>
        <dbReference type="ARBA" id="ARBA00022989"/>
    </source>
</evidence>
<dbReference type="HAMAP" id="MF_00330">
    <property type="entry name" value="CbiN"/>
    <property type="match status" value="1"/>
</dbReference>
<comment type="caution">
    <text evidence="11">The sequence shown here is derived from an EMBL/GenBank/DDBJ whole genome shotgun (WGS) entry which is preliminary data.</text>
</comment>
<dbReference type="Proteomes" id="UP001597314">
    <property type="component" value="Unassembled WGS sequence"/>
</dbReference>
<accession>A0ABW5ACI1</accession>
<keyword evidence="12" id="KW-1185">Reference proteome</keyword>
<evidence type="ECO:0000256" key="2">
    <source>
        <dbReference type="ARBA" id="ARBA00022448"/>
    </source>
</evidence>
<protein>
    <recommendedName>
        <fullName evidence="10">Cobalt transport protein CbiN</fullName>
    </recommendedName>
    <alternativeName>
        <fullName evidence="10">Energy-coupling factor transporter probable substrate-capture protein CbiN</fullName>
        <shortName evidence="10">ECF transporter S component CbiN</shortName>
    </alternativeName>
</protein>
<evidence type="ECO:0000256" key="7">
    <source>
        <dbReference type="ARBA" id="ARBA00023065"/>
    </source>
</evidence>
<keyword evidence="8 10" id="KW-0472">Membrane</keyword>
<dbReference type="EMBL" id="JBHUIW010000001">
    <property type="protein sequence ID" value="MFD2180648.1"/>
    <property type="molecule type" value="Genomic_DNA"/>
</dbReference>
<dbReference type="NCBIfam" id="NF002780">
    <property type="entry name" value="PRK02898.1"/>
    <property type="match status" value="1"/>
</dbReference>
<dbReference type="PANTHER" id="PTHR38662">
    <property type="entry name" value="COBALT TRANSPORT PROTEIN CBIN"/>
    <property type="match status" value="1"/>
</dbReference>
<keyword evidence="9 10" id="KW-0170">Cobalt</keyword>
<dbReference type="InterPro" id="IPR003705">
    <property type="entry name" value="CbiN"/>
</dbReference>
<keyword evidence="2 10" id="KW-0813">Transport</keyword>
<keyword evidence="6 10" id="KW-1133">Transmembrane helix</keyword>
<keyword evidence="3 10" id="KW-1003">Cell membrane</keyword>
<comment type="similarity">
    <text evidence="10">Belongs to the CbiN family.</text>
</comment>
<comment type="function">
    <text evidence="10">Part of the energy-coupling factor (ECF) transporter complex CbiMNOQ involved in cobalt import.</text>
</comment>
<evidence type="ECO:0000256" key="8">
    <source>
        <dbReference type="ARBA" id="ARBA00023136"/>
    </source>
</evidence>
<evidence type="ECO:0000256" key="9">
    <source>
        <dbReference type="ARBA" id="ARBA00023285"/>
    </source>
</evidence>
<dbReference type="Pfam" id="PF02553">
    <property type="entry name" value="CbiN"/>
    <property type="match status" value="1"/>
</dbReference>
<comment type="subcellular location">
    <subcellularLocation>
        <location evidence="10">Cell membrane</location>
        <topology evidence="10">Multi-pass membrane protein</topology>
    </subcellularLocation>
</comment>
<feature type="transmembrane region" description="Helical" evidence="10">
    <location>
        <begin position="64"/>
        <end position="84"/>
    </location>
</feature>
<comment type="pathway">
    <text evidence="10">Cofactor biosynthesis; adenosylcobalamin biosynthesis.</text>
</comment>
<keyword evidence="7 10" id="KW-0406">Ion transport</keyword>
<proteinExistence type="inferred from homology"/>
<name>A0ABW5ACI1_9BRAD</name>
<evidence type="ECO:0000256" key="3">
    <source>
        <dbReference type="ARBA" id="ARBA00022475"/>
    </source>
</evidence>
<comment type="subunit">
    <text evidence="10">Forms an energy-coupling factor (ECF) transporter complex composed of an ATP-binding protein (A component, CbiO), a transmembrane protein (T component, CbiQ) and 2 possible substrate-capture proteins (S components, CbiM and CbiN) of unknown stoichimetry.</text>
</comment>
<evidence type="ECO:0000313" key="12">
    <source>
        <dbReference type="Proteomes" id="UP001597314"/>
    </source>
</evidence>
<keyword evidence="1 10" id="KW-0171">Cobalt transport</keyword>